<feature type="compositionally biased region" description="Low complexity" evidence="24">
    <location>
        <begin position="466"/>
        <end position="479"/>
    </location>
</feature>
<dbReference type="FunFam" id="3.40.50.720:FF:000028">
    <property type="entry name" value="NAD(P) transhydrogenase subunit alpha"/>
    <property type="match status" value="1"/>
</dbReference>
<feature type="transmembrane region" description="Helical" evidence="25">
    <location>
        <begin position="574"/>
        <end position="596"/>
    </location>
</feature>
<keyword evidence="16" id="KW-0520">NAD</keyword>
<dbReference type="NCBIfam" id="TIGR00561">
    <property type="entry name" value="pntA"/>
    <property type="match status" value="1"/>
</dbReference>
<feature type="domain" description="Alanine dehydrogenase/pyridine nucleotide transhydrogenase NAD(H)-binding" evidence="26">
    <location>
        <begin position="228"/>
        <end position="393"/>
    </location>
</feature>
<evidence type="ECO:0000256" key="11">
    <source>
        <dbReference type="ARBA" id="ARBA00022857"/>
    </source>
</evidence>
<dbReference type="Pfam" id="PF02233">
    <property type="entry name" value="PNTB"/>
    <property type="match status" value="1"/>
</dbReference>
<dbReference type="InterPro" id="IPR036291">
    <property type="entry name" value="NAD(P)-bd_dom_sf"/>
</dbReference>
<dbReference type="GO" id="GO:0008750">
    <property type="term" value="F:proton-translocating NAD(P)+ transhydrogenase activity"/>
    <property type="evidence" value="ECO:0007669"/>
    <property type="project" value="UniProtKB-EC"/>
</dbReference>
<dbReference type="AlphaFoldDB" id="A0A3P3YAB8"/>
<dbReference type="EMBL" id="OVEO01000007">
    <property type="protein sequence ID" value="SPQ97116.1"/>
    <property type="molecule type" value="Genomic_DNA"/>
</dbReference>
<feature type="transmembrane region" description="Helical" evidence="25">
    <location>
        <begin position="608"/>
        <end position="626"/>
    </location>
</feature>
<dbReference type="Pfam" id="PF05222">
    <property type="entry name" value="AlaDh_PNT_N"/>
    <property type="match status" value="1"/>
</dbReference>
<evidence type="ECO:0000256" key="17">
    <source>
        <dbReference type="ARBA" id="ARBA00023128"/>
    </source>
</evidence>
<dbReference type="GO" id="GO:0006740">
    <property type="term" value="P:NADPH regeneration"/>
    <property type="evidence" value="ECO:0007669"/>
    <property type="project" value="TreeGrafter"/>
</dbReference>
<dbReference type="InterPro" id="IPR034300">
    <property type="entry name" value="PNTB-like"/>
</dbReference>
<evidence type="ECO:0000256" key="22">
    <source>
        <dbReference type="ARBA" id="ARBA00074145"/>
    </source>
</evidence>
<sequence length="1095" mass="112496">MLAARCLLRRHRRVRSLVAPSLLPVLARGRHCVPVRFQSSKAPAAAEARAGLPAAGRPHGIPYANLTIGVPKEVADGEARVAQTPDTCAALVRKGFRVVVQSGAGAASNFSDADYAAAGATIVPTAADAFNADIVLKVRPPMSLFPPDQDGFHAAGVVLHELDMMRRGATLISFLQPAVHTDTVDKARSSGVNALAMDCIPRITRAQAMDALSSMSNIAGVRAVIEAANAYGRFWSKQITAAGTTPPAKVLVLGGGVAGLAAAAQAKNLGAIVRVFDVREAVAEQAQSIGAEFLRVPGFEGAEGAGGYAKEMSEEFLEAERTLFADQLREVDIVITTALIPGRPAPRLITDDMVALMRPGSVIVDLAAEAGGNVATTVPGRAVKVANDVTCIGYTDLVSRMATQASSMFARNQLTFLLGALRSSHGDEFLIDVDDVVARCALVTLNGDLMWPAPALPSPSPPKPQPSSAKVAPVSSSPASESFRTNLRRSLLLSSGVLGLLGLGGVGAGAAFTGMATTLALSAIVGNQTVWNVAPSLHSPLMSVTNAISGTTAIGGLLCMGGGYAPDTLSQACAALAVLLSSVNIAGGFLVSHRMLAMFRRPGDPPDYAYLYALPAAAFGGAYLSGVQIADVHAMGFLTSSLLCIASLSCLSSQSTARVGNTLGMLGVGAGLATTVGALHADLPLLVQIGSVVAAGGSLGAYISGRVSPVQLPQTVAAFHSLVGAAAMLTSASAYSAMTTIDAVHAAALFSGMFIGGMTLTGSIVAFAKLQGLISSKPVTLPGRDLINVGLSAASVAALVPFMADPASPAGAAALAASALLSTSLGAHVTSSIGGADMPVAITVLNSYSGWALCAEGFMLQNDLLTIVGSLIGSSGAILSYVMCRSMNRNLATVLFGGIGAERPAQGASADVRPYQETSASAVADALLNARKVVVVPGYGLCVAGAQYSLAQMIKALRDRDVDVKFAIHPVAGRMPGQLNVILAEAGVPHDIVHELEAINDEFKETCVTLVIGANDTINRSAEDDPNSPIKGMPVLRVWDSKNVIILKRSMGAGYLDIDNPVFYDEKTQMLLADAKASCDELYGHISNRAGASKP</sequence>
<evidence type="ECO:0000256" key="10">
    <source>
        <dbReference type="ARBA" id="ARBA00022792"/>
    </source>
</evidence>
<gene>
    <name evidence="28" type="ORF">PLBR_LOCUS4331</name>
</gene>
<comment type="similarity">
    <text evidence="21">In the C-terminal section; belongs to the PNT beta subunit family.</text>
</comment>
<evidence type="ECO:0000256" key="23">
    <source>
        <dbReference type="ARBA" id="ARBA00079255"/>
    </source>
</evidence>
<keyword evidence="18 25" id="KW-0472">Membrane</keyword>
<keyword evidence="14 25" id="KW-1133">Transmembrane helix</keyword>
<dbReference type="SMART" id="SM01002">
    <property type="entry name" value="AlaDh_PNT_C"/>
    <property type="match status" value="1"/>
</dbReference>
<evidence type="ECO:0000256" key="19">
    <source>
        <dbReference type="ARBA" id="ARBA00048202"/>
    </source>
</evidence>
<keyword evidence="10" id="KW-0999">Mitochondrion inner membrane</keyword>
<evidence type="ECO:0000256" key="12">
    <source>
        <dbReference type="ARBA" id="ARBA00022946"/>
    </source>
</evidence>
<dbReference type="GO" id="GO:0005743">
    <property type="term" value="C:mitochondrial inner membrane"/>
    <property type="evidence" value="ECO:0007669"/>
    <property type="project" value="UniProtKB-SubCell"/>
</dbReference>
<evidence type="ECO:0000256" key="2">
    <source>
        <dbReference type="ARBA" id="ARBA00004429"/>
    </source>
</evidence>
<keyword evidence="9" id="KW-0547">Nucleotide-binding</keyword>
<evidence type="ECO:0000256" key="15">
    <source>
        <dbReference type="ARBA" id="ARBA00022990"/>
    </source>
</evidence>
<dbReference type="CDD" id="cd05304">
    <property type="entry name" value="Rubrum_tdh"/>
    <property type="match status" value="1"/>
</dbReference>
<name>A0A3P3YAB8_PLABS</name>
<comment type="function">
    <text evidence="20">The transhydrogenation between NADH and NADP is coupled to respiration and ATP hydrolysis and functions as a proton pump across the membrane. May play a role in reactive oxygen species (ROS) detoxification in the adrenal gland.</text>
</comment>
<evidence type="ECO:0000256" key="16">
    <source>
        <dbReference type="ARBA" id="ARBA00023027"/>
    </source>
</evidence>
<keyword evidence="11" id="KW-0521">NADP</keyword>
<dbReference type="InterPro" id="IPR024605">
    <property type="entry name" value="NADP_transhyd_a_C"/>
</dbReference>
<keyword evidence="6" id="KW-1003">Cell membrane</keyword>
<evidence type="ECO:0000256" key="14">
    <source>
        <dbReference type="ARBA" id="ARBA00022989"/>
    </source>
</evidence>
<dbReference type="SMART" id="SM01003">
    <property type="entry name" value="AlaDh_PNT_N"/>
    <property type="match status" value="1"/>
</dbReference>
<feature type="region of interest" description="Disordered" evidence="24">
    <location>
        <begin position="456"/>
        <end position="479"/>
    </location>
</feature>
<accession>A0A3P3YAB8</accession>
<dbReference type="Pfam" id="PF12769">
    <property type="entry name" value="PNTB_4TM"/>
    <property type="match status" value="1"/>
</dbReference>
<evidence type="ECO:0000256" key="1">
    <source>
        <dbReference type="ARBA" id="ARBA00004292"/>
    </source>
</evidence>
<evidence type="ECO:0000256" key="5">
    <source>
        <dbReference type="ARBA" id="ARBA00012943"/>
    </source>
</evidence>
<keyword evidence="7" id="KW-0997">Cell inner membrane</keyword>
<protein>
    <recommendedName>
        <fullName evidence="22">NAD(P) transhydrogenase, mitochondrial</fullName>
        <ecNumber evidence="5">7.1.1.1</ecNumber>
    </recommendedName>
    <alternativeName>
        <fullName evidence="23">Nicotinamide nucleotide transhydrogenase</fullName>
    </alternativeName>
</protein>
<feature type="transmembrane region" description="Helical" evidence="25">
    <location>
        <begin position="685"/>
        <end position="704"/>
    </location>
</feature>
<feature type="transmembrane region" description="Helical" evidence="25">
    <location>
        <begin position="632"/>
        <end position="651"/>
    </location>
</feature>
<dbReference type="GO" id="GO:0005886">
    <property type="term" value="C:plasma membrane"/>
    <property type="evidence" value="ECO:0007669"/>
    <property type="project" value="UniProtKB-SubCell"/>
</dbReference>
<evidence type="ECO:0000256" key="8">
    <source>
        <dbReference type="ARBA" id="ARBA00022692"/>
    </source>
</evidence>
<dbReference type="InterPro" id="IPR007698">
    <property type="entry name" value="AlaDH/PNT_NAD(H)-bd"/>
</dbReference>
<evidence type="ECO:0000256" key="3">
    <source>
        <dbReference type="ARBA" id="ARBA00005624"/>
    </source>
</evidence>
<dbReference type="PANTHER" id="PTHR10160">
    <property type="entry name" value="NAD(P) TRANSHYDROGENASE"/>
    <property type="match status" value="1"/>
</dbReference>
<evidence type="ECO:0000313" key="29">
    <source>
        <dbReference type="Proteomes" id="UP000290189"/>
    </source>
</evidence>
<feature type="transmembrane region" description="Helical" evidence="25">
    <location>
        <begin position="786"/>
        <end position="804"/>
    </location>
</feature>
<dbReference type="GO" id="GO:0050661">
    <property type="term" value="F:NADP binding"/>
    <property type="evidence" value="ECO:0007669"/>
    <property type="project" value="TreeGrafter"/>
</dbReference>
<evidence type="ECO:0000259" key="27">
    <source>
        <dbReference type="SMART" id="SM01003"/>
    </source>
</evidence>
<evidence type="ECO:0000256" key="25">
    <source>
        <dbReference type="SAM" id="Phobius"/>
    </source>
</evidence>
<feature type="transmembrane region" description="Helical" evidence="25">
    <location>
        <begin position="743"/>
        <end position="765"/>
    </location>
</feature>
<dbReference type="EC" id="7.1.1.1" evidence="5"/>
<keyword evidence="8 25" id="KW-0812">Transmembrane</keyword>
<evidence type="ECO:0000256" key="4">
    <source>
        <dbReference type="ARBA" id="ARBA00011738"/>
    </source>
</evidence>
<dbReference type="Proteomes" id="UP000290189">
    <property type="component" value="Unassembled WGS sequence"/>
</dbReference>
<keyword evidence="17 28" id="KW-0496">Mitochondrion</keyword>
<evidence type="ECO:0000256" key="9">
    <source>
        <dbReference type="ARBA" id="ARBA00022741"/>
    </source>
</evidence>
<dbReference type="NCBIfam" id="NF006942">
    <property type="entry name" value="PRK09424.1"/>
    <property type="match status" value="1"/>
</dbReference>
<dbReference type="InterPro" id="IPR007886">
    <property type="entry name" value="AlaDH/PNT_N"/>
</dbReference>
<dbReference type="SUPFAM" id="SSF52467">
    <property type="entry name" value="DHS-like NAD/FAD-binding domain"/>
    <property type="match status" value="1"/>
</dbReference>
<evidence type="ECO:0000256" key="21">
    <source>
        <dbReference type="ARBA" id="ARBA00061558"/>
    </source>
</evidence>
<evidence type="ECO:0000256" key="24">
    <source>
        <dbReference type="SAM" id="MobiDB-lite"/>
    </source>
</evidence>
<evidence type="ECO:0000256" key="18">
    <source>
        <dbReference type="ARBA" id="ARBA00023136"/>
    </source>
</evidence>
<dbReference type="SUPFAM" id="SSF52283">
    <property type="entry name" value="Formate/glycerate dehydrogenase catalytic domain-like"/>
    <property type="match status" value="1"/>
</dbReference>
<feature type="transmembrane region" description="Helical" evidence="25">
    <location>
        <begin position="864"/>
        <end position="884"/>
    </location>
</feature>
<dbReference type="Gene3D" id="3.40.50.1220">
    <property type="entry name" value="TPP-binding domain"/>
    <property type="match status" value="1"/>
</dbReference>
<dbReference type="FunFam" id="3.40.50.1220:FF:000002">
    <property type="entry name" value="NAD(P) transhydrogenase subunit beta"/>
    <property type="match status" value="1"/>
</dbReference>
<feature type="compositionally biased region" description="Pro residues" evidence="24">
    <location>
        <begin position="456"/>
        <end position="465"/>
    </location>
</feature>
<feature type="transmembrane region" description="Helical" evidence="25">
    <location>
        <begin position="663"/>
        <end position="679"/>
    </location>
</feature>
<dbReference type="PANTHER" id="PTHR10160:SF19">
    <property type="entry name" value="PROTON-TRANSLOCATING NAD(P)(+) TRANSHYDROGENASE"/>
    <property type="match status" value="1"/>
</dbReference>
<organism evidence="28 29">
    <name type="scientific">Plasmodiophora brassicae</name>
    <name type="common">Clubroot disease agent</name>
    <dbReference type="NCBI Taxonomy" id="37360"/>
    <lineage>
        <taxon>Eukaryota</taxon>
        <taxon>Sar</taxon>
        <taxon>Rhizaria</taxon>
        <taxon>Endomyxa</taxon>
        <taxon>Phytomyxea</taxon>
        <taxon>Plasmodiophorida</taxon>
        <taxon>Plasmodiophoridae</taxon>
        <taxon>Plasmodiophora</taxon>
    </lineage>
</organism>
<geneLocation type="mitochondrion" evidence="28"/>
<proteinExistence type="inferred from homology"/>
<keyword evidence="13" id="KW-1278">Translocase</keyword>
<dbReference type="InterPro" id="IPR029035">
    <property type="entry name" value="DHS-like_NAD/FAD-binding_dom"/>
</dbReference>
<evidence type="ECO:0000256" key="6">
    <source>
        <dbReference type="ARBA" id="ARBA00022475"/>
    </source>
</evidence>
<dbReference type="Pfam" id="PF01262">
    <property type="entry name" value="AlaDh_PNT_C"/>
    <property type="match status" value="1"/>
</dbReference>
<reference evidence="28 29" key="1">
    <citation type="submission" date="2018-03" db="EMBL/GenBank/DDBJ databases">
        <authorList>
            <person name="Fogelqvist J."/>
        </authorList>
    </citation>
    <scope>NUCLEOTIDE SEQUENCE [LARGE SCALE GENOMIC DNA]</scope>
</reference>
<dbReference type="SUPFAM" id="SSF51735">
    <property type="entry name" value="NAD(P)-binding Rossmann-fold domains"/>
    <property type="match status" value="1"/>
</dbReference>
<feature type="transmembrane region" description="Helical" evidence="25">
    <location>
        <begin position="716"/>
        <end position="737"/>
    </location>
</feature>
<comment type="subcellular location">
    <subcellularLocation>
        <location evidence="2">Cell inner membrane</location>
        <topology evidence="2">Multi-pass membrane protein</topology>
    </subcellularLocation>
    <subcellularLocation>
        <location evidence="1">Mitochondrion inner membrane</location>
        <topology evidence="1">Multi-pass membrane protein</topology>
        <orientation evidence="1">Matrix side</orientation>
    </subcellularLocation>
</comment>
<evidence type="ECO:0000259" key="26">
    <source>
        <dbReference type="SMART" id="SM01002"/>
    </source>
</evidence>
<evidence type="ECO:0000256" key="20">
    <source>
        <dbReference type="ARBA" id="ARBA00054910"/>
    </source>
</evidence>
<dbReference type="Gene3D" id="3.40.50.720">
    <property type="entry name" value="NAD(P)-binding Rossmann-like Domain"/>
    <property type="match status" value="2"/>
</dbReference>
<feature type="domain" description="Alanine dehydrogenase/pyridine nucleotide transhydrogenase N-terminal" evidence="27">
    <location>
        <begin position="69"/>
        <end position="219"/>
    </location>
</feature>
<evidence type="ECO:0000256" key="7">
    <source>
        <dbReference type="ARBA" id="ARBA00022519"/>
    </source>
</evidence>
<keyword evidence="15" id="KW-0007">Acetylation</keyword>
<dbReference type="InterPro" id="IPR026255">
    <property type="entry name" value="NADP_transhyd_a"/>
</dbReference>
<comment type="catalytic activity">
    <reaction evidence="19">
        <text>NAD(+) + NADPH + H(+)(in) = NADH + NADP(+) + H(+)(out)</text>
        <dbReference type="Rhea" id="RHEA:47992"/>
        <dbReference type="ChEBI" id="CHEBI:15378"/>
        <dbReference type="ChEBI" id="CHEBI:57540"/>
        <dbReference type="ChEBI" id="CHEBI:57783"/>
        <dbReference type="ChEBI" id="CHEBI:57945"/>
        <dbReference type="ChEBI" id="CHEBI:58349"/>
        <dbReference type="EC" id="7.1.1.1"/>
    </reaction>
</comment>
<comment type="similarity">
    <text evidence="3">In the N-terminal section; belongs to the AlaDH/PNT family.</text>
</comment>
<comment type="subunit">
    <text evidence="4">Homodimer.</text>
</comment>
<keyword evidence="12" id="KW-0809">Transit peptide</keyword>
<evidence type="ECO:0000256" key="13">
    <source>
        <dbReference type="ARBA" id="ARBA00022967"/>
    </source>
</evidence>
<evidence type="ECO:0000313" key="28">
    <source>
        <dbReference type="EMBL" id="SPQ97116.1"/>
    </source>
</evidence>